<evidence type="ECO:0000256" key="1">
    <source>
        <dbReference type="ARBA" id="ARBA00004141"/>
    </source>
</evidence>
<protein>
    <submittedName>
        <fullName evidence="14">Cation transport ATPase</fullName>
    </submittedName>
</protein>
<dbReference type="NCBIfam" id="TIGR01525">
    <property type="entry name" value="ATPase-IB_hvy"/>
    <property type="match status" value="1"/>
</dbReference>
<dbReference type="InterPro" id="IPR023214">
    <property type="entry name" value="HAD_sf"/>
</dbReference>
<dbReference type="InterPro" id="IPR018303">
    <property type="entry name" value="ATPase_P-typ_P_site"/>
</dbReference>
<dbReference type="GO" id="GO:0019829">
    <property type="term" value="F:ATPase-coupled monoatomic cation transmembrane transporter activity"/>
    <property type="evidence" value="ECO:0007669"/>
    <property type="project" value="InterPro"/>
</dbReference>
<keyword evidence="9 11" id="KW-1133">Transmembrane helix</keyword>
<organism evidence="14 15">
    <name type="scientific">Levilactobacillus namurensis DSM 19117</name>
    <dbReference type="NCBI Taxonomy" id="1423773"/>
    <lineage>
        <taxon>Bacteria</taxon>
        <taxon>Bacillati</taxon>
        <taxon>Bacillota</taxon>
        <taxon>Bacilli</taxon>
        <taxon>Lactobacillales</taxon>
        <taxon>Lactobacillaceae</taxon>
        <taxon>Levilactobacillus</taxon>
    </lineage>
</organism>
<dbReference type="PANTHER" id="PTHR43079">
    <property type="entry name" value="PROBABLE CADMIUM/ZINC-TRANSPORTING ATPASE HMA1"/>
    <property type="match status" value="1"/>
</dbReference>
<dbReference type="EMBL" id="AZDT01000019">
    <property type="protein sequence ID" value="KRK76479.1"/>
    <property type="molecule type" value="Genomic_DNA"/>
</dbReference>
<evidence type="ECO:0000256" key="11">
    <source>
        <dbReference type="RuleBase" id="RU362081"/>
    </source>
</evidence>
<dbReference type="InterPro" id="IPR036412">
    <property type="entry name" value="HAD-like_sf"/>
</dbReference>
<evidence type="ECO:0000256" key="12">
    <source>
        <dbReference type="SAM" id="MobiDB-lite"/>
    </source>
</evidence>
<name>A0A0R1JZ32_9LACO</name>
<evidence type="ECO:0000256" key="9">
    <source>
        <dbReference type="ARBA" id="ARBA00022989"/>
    </source>
</evidence>
<dbReference type="STRING" id="1423773.FD30_GL001419"/>
<dbReference type="Gene3D" id="3.40.50.1000">
    <property type="entry name" value="HAD superfamily/HAD-like"/>
    <property type="match status" value="1"/>
</dbReference>
<dbReference type="InterPro" id="IPR001757">
    <property type="entry name" value="P_typ_ATPase"/>
</dbReference>
<evidence type="ECO:0000256" key="2">
    <source>
        <dbReference type="ARBA" id="ARBA00006024"/>
    </source>
</evidence>
<reference evidence="14 15" key="1">
    <citation type="journal article" date="2015" name="Genome Announc.">
        <title>Expanding the biotechnology potential of lactobacilli through comparative genomics of 213 strains and associated genera.</title>
        <authorList>
            <person name="Sun Z."/>
            <person name="Harris H.M."/>
            <person name="McCann A."/>
            <person name="Guo C."/>
            <person name="Argimon S."/>
            <person name="Zhang W."/>
            <person name="Yang X."/>
            <person name="Jeffery I.B."/>
            <person name="Cooney J.C."/>
            <person name="Kagawa T.F."/>
            <person name="Liu W."/>
            <person name="Song Y."/>
            <person name="Salvetti E."/>
            <person name="Wrobel A."/>
            <person name="Rasinkangas P."/>
            <person name="Parkhill J."/>
            <person name="Rea M.C."/>
            <person name="O'Sullivan O."/>
            <person name="Ritari J."/>
            <person name="Douillard F.P."/>
            <person name="Paul Ross R."/>
            <person name="Yang R."/>
            <person name="Briner A.E."/>
            <person name="Felis G.E."/>
            <person name="de Vos W.M."/>
            <person name="Barrangou R."/>
            <person name="Klaenhammer T.R."/>
            <person name="Caufield P.W."/>
            <person name="Cui Y."/>
            <person name="Zhang H."/>
            <person name="O'Toole P.W."/>
        </authorList>
    </citation>
    <scope>NUCLEOTIDE SEQUENCE [LARGE SCALE GENOMIC DNA]</scope>
    <source>
        <strain evidence="14 15">DSM 19117</strain>
    </source>
</reference>
<dbReference type="Gene3D" id="3.40.1110.10">
    <property type="entry name" value="Calcium-transporting ATPase, cytoplasmic domain N"/>
    <property type="match status" value="1"/>
</dbReference>
<dbReference type="SUPFAM" id="SSF56784">
    <property type="entry name" value="HAD-like"/>
    <property type="match status" value="1"/>
</dbReference>
<feature type="transmembrane region" description="Helical" evidence="11">
    <location>
        <begin position="594"/>
        <end position="617"/>
    </location>
</feature>
<dbReference type="InterPro" id="IPR027256">
    <property type="entry name" value="P-typ_ATPase_IB"/>
</dbReference>
<accession>A0A0R1JZ32</accession>
<dbReference type="SUPFAM" id="SSF81665">
    <property type="entry name" value="Calcium ATPase, transmembrane domain M"/>
    <property type="match status" value="1"/>
</dbReference>
<comment type="caution">
    <text evidence="14">The sequence shown here is derived from an EMBL/GenBank/DDBJ whole genome shotgun (WGS) entry which is preliminary data.</text>
</comment>
<evidence type="ECO:0000259" key="13">
    <source>
        <dbReference type="Pfam" id="PF00122"/>
    </source>
</evidence>
<evidence type="ECO:0000256" key="4">
    <source>
        <dbReference type="ARBA" id="ARBA00022723"/>
    </source>
</evidence>
<keyword evidence="7" id="KW-0460">Magnesium</keyword>
<evidence type="ECO:0000313" key="14">
    <source>
        <dbReference type="EMBL" id="KRK76479.1"/>
    </source>
</evidence>
<evidence type="ECO:0000256" key="7">
    <source>
        <dbReference type="ARBA" id="ARBA00022842"/>
    </source>
</evidence>
<feature type="transmembrane region" description="Helical" evidence="11">
    <location>
        <begin position="12"/>
        <end position="28"/>
    </location>
</feature>
<keyword evidence="11" id="KW-1003">Cell membrane</keyword>
<sequence>MMKKRLTAPQTWYWLGLVLFLVSFILPQPAQAGGFLVAAVLAGYHIVGEGFAHTYAASKEQRRFVPNVHLLMSLAAVGAVLIGHFEEATLLILIFAGAHFLEGYAEGKSKREITALLAMNPVEARRLTAAGTVDVVPVDQLKVGDRVQVLNGDQVPTDGQVVAGRATLNESSINGESIPREKGPGDVVFGSTINGATSFEMVVTKDSRDTVFAKILALVEQSQTTLGKTATRIEKFEPIYVRTVLALLPVVLLAGPLVFQWSWSLTLYRTVVFLIAASPCALAAAAVPATLSGLSNLAKRGVLFKGGAYLTQLAELQAVAFDKTGTLTVGRPEVTDIYFTDAVDQSHLVPILKSMEAQSNHPLATAIVTAFADVPSVPVTVTNELGKGIYSQVAGQKIAIAKPTSFAHLTPDFQTRIDRLAQAGKTVVVVAVDDQPQGLLALMDLPNQAAAHAIDYFQDHQIHTTMITGDAQLTGEAVARQLGIDEVAANVLPEDKAAIVQRLQRTYPVTAMVGDGVNDAPALVTADIGVAMGDGTDVAIDVADVVLMQNDLAKLAAAHQISVKLNRVVWENIIFAMAVVVLLVGLNFMGLANITWGVVLHEGSTLLVILNGLRLLLVNPTQPQAPVRTRSENIVQRTSVGRRGGPATR</sequence>
<feature type="transmembrane region" description="Helical" evidence="11">
    <location>
        <begin position="64"/>
        <end position="82"/>
    </location>
</feature>
<dbReference type="GO" id="GO:0005524">
    <property type="term" value="F:ATP binding"/>
    <property type="evidence" value="ECO:0007669"/>
    <property type="project" value="UniProtKB-UniRule"/>
</dbReference>
<dbReference type="InterPro" id="IPR023298">
    <property type="entry name" value="ATPase_P-typ_TM_dom_sf"/>
</dbReference>
<keyword evidence="10 11" id="KW-0472">Membrane</keyword>
<dbReference type="InterPro" id="IPR059000">
    <property type="entry name" value="ATPase_P-type_domA"/>
</dbReference>
<evidence type="ECO:0000256" key="3">
    <source>
        <dbReference type="ARBA" id="ARBA00022692"/>
    </source>
</evidence>
<comment type="similarity">
    <text evidence="2 11">Belongs to the cation transport ATPase (P-type) (TC 3.A.3) family. Type IB subfamily.</text>
</comment>
<keyword evidence="4 11" id="KW-0479">Metal-binding</keyword>
<evidence type="ECO:0000256" key="10">
    <source>
        <dbReference type="ARBA" id="ARBA00023136"/>
    </source>
</evidence>
<dbReference type="SFLD" id="SFLDF00027">
    <property type="entry name" value="p-type_atpase"/>
    <property type="match status" value="1"/>
</dbReference>
<keyword evidence="6 11" id="KW-0067">ATP-binding</keyword>
<dbReference type="InterPro" id="IPR008250">
    <property type="entry name" value="ATPase_P-typ_transduc_dom_A_sf"/>
</dbReference>
<dbReference type="PRINTS" id="PR00119">
    <property type="entry name" value="CATATPASE"/>
</dbReference>
<gene>
    <name evidence="14" type="ORF">FD30_GL001419</name>
</gene>
<dbReference type="GO" id="GO:0046872">
    <property type="term" value="F:metal ion binding"/>
    <property type="evidence" value="ECO:0007669"/>
    <property type="project" value="UniProtKB-KW"/>
</dbReference>
<dbReference type="Pfam" id="PF00702">
    <property type="entry name" value="Hydrolase"/>
    <property type="match status" value="1"/>
</dbReference>
<keyword evidence="15" id="KW-1185">Reference proteome</keyword>
<dbReference type="SFLD" id="SFLDG00002">
    <property type="entry name" value="C1.7:_P-type_atpase_like"/>
    <property type="match status" value="1"/>
</dbReference>
<dbReference type="SUPFAM" id="SSF81653">
    <property type="entry name" value="Calcium ATPase, transduction domain A"/>
    <property type="match status" value="1"/>
</dbReference>
<keyword evidence="5 11" id="KW-0547">Nucleotide-binding</keyword>
<feature type="domain" description="P-type ATPase A" evidence="13">
    <location>
        <begin position="119"/>
        <end position="220"/>
    </location>
</feature>
<evidence type="ECO:0000256" key="5">
    <source>
        <dbReference type="ARBA" id="ARBA00022741"/>
    </source>
</evidence>
<dbReference type="InterPro" id="IPR023299">
    <property type="entry name" value="ATPase_P-typ_cyto_dom_N"/>
</dbReference>
<dbReference type="GO" id="GO:0005886">
    <property type="term" value="C:plasma membrane"/>
    <property type="evidence" value="ECO:0007669"/>
    <property type="project" value="UniProtKB-SubCell"/>
</dbReference>
<dbReference type="CDD" id="cd07551">
    <property type="entry name" value="P-type_ATPase_HM_ZosA_PfeT-like"/>
    <property type="match status" value="1"/>
</dbReference>
<dbReference type="Proteomes" id="UP000051162">
    <property type="component" value="Unassembled WGS sequence"/>
</dbReference>
<feature type="transmembrane region" description="Helical" evidence="11">
    <location>
        <begin position="271"/>
        <end position="291"/>
    </location>
</feature>
<evidence type="ECO:0000313" key="15">
    <source>
        <dbReference type="Proteomes" id="UP000051162"/>
    </source>
</evidence>
<dbReference type="SFLD" id="SFLDS00003">
    <property type="entry name" value="Haloacid_Dehalogenase"/>
    <property type="match status" value="1"/>
</dbReference>
<feature type="transmembrane region" description="Helical" evidence="11">
    <location>
        <begin position="239"/>
        <end position="259"/>
    </location>
</feature>
<dbReference type="PANTHER" id="PTHR43079:SF1">
    <property type="entry name" value="CADMIUM_ZINC-TRANSPORTING ATPASE HMA1, CHLOROPLASTIC-RELATED"/>
    <property type="match status" value="1"/>
</dbReference>
<dbReference type="PROSITE" id="PS00154">
    <property type="entry name" value="ATPASE_E1_E2"/>
    <property type="match status" value="1"/>
</dbReference>
<keyword evidence="3 11" id="KW-0812">Transmembrane</keyword>
<dbReference type="Gene3D" id="2.70.150.10">
    <property type="entry name" value="Calcium-transporting ATPase, cytoplasmic transduction domain A"/>
    <property type="match status" value="1"/>
</dbReference>
<dbReference type="Pfam" id="PF00122">
    <property type="entry name" value="E1-E2_ATPase"/>
    <property type="match status" value="1"/>
</dbReference>
<dbReference type="InterPro" id="IPR051949">
    <property type="entry name" value="Cation_Transport_ATPase"/>
</dbReference>
<feature type="transmembrane region" description="Helical" evidence="11">
    <location>
        <begin position="34"/>
        <end position="52"/>
    </location>
</feature>
<dbReference type="PATRIC" id="fig|1423773.3.peg.1454"/>
<dbReference type="GO" id="GO:0016887">
    <property type="term" value="F:ATP hydrolysis activity"/>
    <property type="evidence" value="ECO:0007669"/>
    <property type="project" value="InterPro"/>
</dbReference>
<keyword evidence="8" id="KW-1278">Translocase</keyword>
<dbReference type="AlphaFoldDB" id="A0A0R1JZ32"/>
<dbReference type="InterPro" id="IPR044492">
    <property type="entry name" value="P_typ_ATPase_HD_dom"/>
</dbReference>
<feature type="transmembrane region" description="Helical" evidence="11">
    <location>
        <begin position="568"/>
        <end position="588"/>
    </location>
</feature>
<evidence type="ECO:0000256" key="8">
    <source>
        <dbReference type="ARBA" id="ARBA00022967"/>
    </source>
</evidence>
<dbReference type="NCBIfam" id="TIGR01494">
    <property type="entry name" value="ATPase_P-type"/>
    <property type="match status" value="1"/>
</dbReference>
<feature type="region of interest" description="Disordered" evidence="12">
    <location>
        <begin position="628"/>
        <end position="649"/>
    </location>
</feature>
<comment type="subcellular location">
    <subcellularLocation>
        <location evidence="11">Cell membrane</location>
    </subcellularLocation>
    <subcellularLocation>
        <location evidence="1">Membrane</location>
        <topology evidence="1">Multi-pass membrane protein</topology>
    </subcellularLocation>
</comment>
<feature type="transmembrane region" description="Helical" evidence="11">
    <location>
        <begin position="88"/>
        <end position="105"/>
    </location>
</feature>
<evidence type="ECO:0000256" key="6">
    <source>
        <dbReference type="ARBA" id="ARBA00022840"/>
    </source>
</evidence>
<proteinExistence type="inferred from homology"/>